<dbReference type="SUPFAM" id="SSF48264">
    <property type="entry name" value="Cytochrome P450"/>
    <property type="match status" value="1"/>
</dbReference>
<evidence type="ECO:0000313" key="3">
    <source>
        <dbReference type="EMBL" id="MBY8823511.1"/>
    </source>
</evidence>
<keyword evidence="2" id="KW-0408">Iron</keyword>
<dbReference type="Proteomes" id="UP000706039">
    <property type="component" value="Unassembled WGS sequence"/>
</dbReference>
<name>A0ABS7PQA9_9SPHN</name>
<keyword evidence="4" id="KW-1185">Reference proteome</keyword>
<dbReference type="RefSeq" id="WP_222990611.1">
    <property type="nucleotide sequence ID" value="NZ_JAINVV010000006.1"/>
</dbReference>
<dbReference type="InterPro" id="IPR002397">
    <property type="entry name" value="Cyt_P450_B"/>
</dbReference>
<keyword evidence="2" id="KW-0560">Oxidoreductase</keyword>
<dbReference type="CDD" id="cd11033">
    <property type="entry name" value="CYP142-like"/>
    <property type="match status" value="1"/>
</dbReference>
<dbReference type="PANTHER" id="PTHR46696">
    <property type="entry name" value="P450, PUTATIVE (EUROFUNG)-RELATED"/>
    <property type="match status" value="1"/>
</dbReference>
<reference evidence="3 4" key="1">
    <citation type="submission" date="2021-08" db="EMBL/GenBank/DDBJ databases">
        <authorList>
            <person name="Tuo L."/>
        </authorList>
    </citation>
    <scope>NUCLEOTIDE SEQUENCE [LARGE SCALE GENOMIC DNA]</scope>
    <source>
        <strain evidence="3 4">JCM 31229</strain>
    </source>
</reference>
<dbReference type="InterPro" id="IPR001128">
    <property type="entry name" value="Cyt_P450"/>
</dbReference>
<dbReference type="PRINTS" id="PR00359">
    <property type="entry name" value="BP450"/>
</dbReference>
<accession>A0ABS7PQA9</accession>
<keyword evidence="2" id="KW-0479">Metal-binding</keyword>
<protein>
    <submittedName>
        <fullName evidence="3">Cytochrome P450</fullName>
    </submittedName>
</protein>
<proteinExistence type="inferred from homology"/>
<dbReference type="PROSITE" id="PS00086">
    <property type="entry name" value="CYTOCHROME_P450"/>
    <property type="match status" value="1"/>
</dbReference>
<dbReference type="Pfam" id="PF00067">
    <property type="entry name" value="p450"/>
    <property type="match status" value="1"/>
</dbReference>
<evidence type="ECO:0000313" key="4">
    <source>
        <dbReference type="Proteomes" id="UP000706039"/>
    </source>
</evidence>
<dbReference type="InterPro" id="IPR017972">
    <property type="entry name" value="Cyt_P450_CS"/>
</dbReference>
<dbReference type="PRINTS" id="PR00385">
    <property type="entry name" value="P450"/>
</dbReference>
<keyword evidence="2" id="KW-0503">Monooxygenase</keyword>
<dbReference type="InterPro" id="IPR036396">
    <property type="entry name" value="Cyt_P450_sf"/>
</dbReference>
<dbReference type="Gene3D" id="1.10.630.10">
    <property type="entry name" value="Cytochrome P450"/>
    <property type="match status" value="1"/>
</dbReference>
<evidence type="ECO:0000256" key="1">
    <source>
        <dbReference type="ARBA" id="ARBA00010617"/>
    </source>
</evidence>
<comment type="similarity">
    <text evidence="1 2">Belongs to the cytochrome P450 family.</text>
</comment>
<dbReference type="PANTHER" id="PTHR46696:SF4">
    <property type="entry name" value="BIOTIN BIOSYNTHESIS CYTOCHROME P450"/>
    <property type="match status" value="1"/>
</dbReference>
<comment type="caution">
    <text evidence="3">The sequence shown here is derived from an EMBL/GenBank/DDBJ whole genome shotgun (WGS) entry which is preliminary data.</text>
</comment>
<dbReference type="EMBL" id="JAINVV010000006">
    <property type="protein sequence ID" value="MBY8823511.1"/>
    <property type="molecule type" value="Genomic_DNA"/>
</dbReference>
<keyword evidence="2" id="KW-0349">Heme</keyword>
<organism evidence="3 4">
    <name type="scientific">Sphingomonas colocasiae</name>
    <dbReference type="NCBI Taxonomy" id="1848973"/>
    <lineage>
        <taxon>Bacteria</taxon>
        <taxon>Pseudomonadati</taxon>
        <taxon>Pseudomonadota</taxon>
        <taxon>Alphaproteobacteria</taxon>
        <taxon>Sphingomonadales</taxon>
        <taxon>Sphingomonadaceae</taxon>
        <taxon>Sphingomonas</taxon>
    </lineage>
</organism>
<gene>
    <name evidence="3" type="ORF">K7G82_14500</name>
</gene>
<sequence length="419" mass="46863">MTAPLARPLADPACFDPDRFASHGYPHDIWTKMRADRPVAWHDDGVREPFWAITRYAEITAIGKDSDNFISSPGVTILRKDQMVADNTPRVPLMLTMDPPEHHKNRMILRERFKPSVMRALEEHIIARCGEIADDVAAARVAAAQGDDVIDFVDAIAMRLPLDVILELLGVPTDDRDQMYLWSNAVIGSEDPEYGSVDLPREAIVAAQQAMFGYFARFIAERRKAPREDLVSLLVEARIDGTPLNDMEILGFCFLLAIAGNETTRNATSGAMLALIEHPEARRTLTQDPSIMTPAVEELLRWVTPIVYMARTATRDIEIGGQTVLAGEKVVLFYPSANRDETVFENPFSLDFARRPNRHLTFGFGRHSCLGNDLARIELRAVLNEILTRFPGIELAGPVSRLRSNFVGGIKHMPIRLEP</sequence>
<evidence type="ECO:0000256" key="2">
    <source>
        <dbReference type="RuleBase" id="RU000461"/>
    </source>
</evidence>